<name>A0A135LSU9_PENPA</name>
<dbReference type="RefSeq" id="XP_040650545.1">
    <property type="nucleotide sequence ID" value="XM_040796007.1"/>
</dbReference>
<sequence>MHQDIAPRNLLIDPCTNKIALFDFDRAASGKRRLYEGRDDVSSVVFTLYELITNDTSFSGIPHWDRHIEMVQNISEWTVNRELDSDVSKFRNFLSQWVATRRQDGDMKRYLNAPHRFTWPDLPTPPDYNVPFEMGTTWDGKTNWRTGYCSRSTAVKMGQYSFLWERPPQSRSLIKAENSVK</sequence>
<gene>
    <name evidence="1" type="ORF">PGRI_082930</name>
</gene>
<dbReference type="EMBL" id="LHQR01000027">
    <property type="protein sequence ID" value="KXG52009.1"/>
    <property type="molecule type" value="Genomic_DNA"/>
</dbReference>
<dbReference type="AlphaFoldDB" id="A0A135LSU9"/>
<dbReference type="Proteomes" id="UP000070168">
    <property type="component" value="Unassembled WGS sequence"/>
</dbReference>
<dbReference type="GeneID" id="63711307"/>
<dbReference type="Gene3D" id="1.10.510.10">
    <property type="entry name" value="Transferase(Phosphotransferase) domain 1"/>
    <property type="match status" value="1"/>
</dbReference>
<evidence type="ECO:0000313" key="1">
    <source>
        <dbReference type="EMBL" id="KXG52009.1"/>
    </source>
</evidence>
<organism evidence="1 2">
    <name type="scientific">Penicillium patulum</name>
    <name type="common">Penicillium griseofulvum</name>
    <dbReference type="NCBI Taxonomy" id="5078"/>
    <lineage>
        <taxon>Eukaryota</taxon>
        <taxon>Fungi</taxon>
        <taxon>Dikarya</taxon>
        <taxon>Ascomycota</taxon>
        <taxon>Pezizomycotina</taxon>
        <taxon>Eurotiomycetes</taxon>
        <taxon>Eurotiomycetidae</taxon>
        <taxon>Eurotiales</taxon>
        <taxon>Aspergillaceae</taxon>
        <taxon>Penicillium</taxon>
    </lineage>
</organism>
<comment type="caution">
    <text evidence="1">The sequence shown here is derived from an EMBL/GenBank/DDBJ whole genome shotgun (WGS) entry which is preliminary data.</text>
</comment>
<evidence type="ECO:0008006" key="3">
    <source>
        <dbReference type="Google" id="ProtNLM"/>
    </source>
</evidence>
<dbReference type="OrthoDB" id="4062651at2759"/>
<protein>
    <recommendedName>
        <fullName evidence="3">Protein kinase domain-containing protein</fullName>
    </recommendedName>
</protein>
<dbReference type="SUPFAM" id="SSF56112">
    <property type="entry name" value="Protein kinase-like (PK-like)"/>
    <property type="match status" value="1"/>
</dbReference>
<dbReference type="InterPro" id="IPR011009">
    <property type="entry name" value="Kinase-like_dom_sf"/>
</dbReference>
<proteinExistence type="predicted"/>
<keyword evidence="2" id="KW-1185">Reference proteome</keyword>
<evidence type="ECO:0000313" key="2">
    <source>
        <dbReference type="Proteomes" id="UP000070168"/>
    </source>
</evidence>
<accession>A0A135LSU9</accession>
<reference evidence="1 2" key="1">
    <citation type="journal article" date="2016" name="BMC Genomics">
        <title>Genome sequencing and secondary metabolism of the postharvest pathogen Penicillium griseofulvum.</title>
        <authorList>
            <person name="Banani H."/>
            <person name="Marcet-Houben M."/>
            <person name="Ballester A.R."/>
            <person name="Abbruscato P."/>
            <person name="Gonzalez-Candelas L."/>
            <person name="Gabaldon T."/>
            <person name="Spadaro D."/>
        </authorList>
    </citation>
    <scope>NUCLEOTIDE SEQUENCE [LARGE SCALE GENOMIC DNA]</scope>
    <source>
        <strain evidence="1 2">PG3</strain>
    </source>
</reference>